<dbReference type="InterPro" id="IPR036188">
    <property type="entry name" value="FAD/NAD-bd_sf"/>
</dbReference>
<dbReference type="Gene3D" id="3.50.50.100">
    <property type="match status" value="1"/>
</dbReference>
<evidence type="ECO:0000259" key="6">
    <source>
        <dbReference type="Pfam" id="PF07992"/>
    </source>
</evidence>
<dbReference type="Pfam" id="PF07992">
    <property type="entry name" value="Pyr_redox_2"/>
    <property type="match status" value="1"/>
</dbReference>
<accession>A0ABX8SB59</accession>
<dbReference type="PANTHER" id="PTHR42913">
    <property type="entry name" value="APOPTOSIS-INDUCING FACTOR 1"/>
    <property type="match status" value="1"/>
</dbReference>
<proteinExistence type="inferred from homology"/>
<keyword evidence="8" id="KW-1185">Reference proteome</keyword>
<gene>
    <name evidence="7" type="ORF">KV203_01945</name>
</gene>
<dbReference type="EMBL" id="CP079105">
    <property type="protein sequence ID" value="QXQ14222.1"/>
    <property type="molecule type" value="Genomic_DNA"/>
</dbReference>
<evidence type="ECO:0000256" key="5">
    <source>
        <dbReference type="ARBA" id="ARBA00023002"/>
    </source>
</evidence>
<protein>
    <submittedName>
        <fullName evidence="7">FAD-dependent oxidoreductase</fullName>
    </submittedName>
</protein>
<keyword evidence="4" id="KW-0274">FAD</keyword>
<dbReference type="Proteomes" id="UP000887023">
    <property type="component" value="Chromosome"/>
</dbReference>
<dbReference type="InterPro" id="IPR023753">
    <property type="entry name" value="FAD/NAD-binding_dom"/>
</dbReference>
<evidence type="ECO:0000313" key="8">
    <source>
        <dbReference type="Proteomes" id="UP000887023"/>
    </source>
</evidence>
<keyword evidence="5" id="KW-0560">Oxidoreductase</keyword>
<evidence type="ECO:0000256" key="2">
    <source>
        <dbReference type="ARBA" id="ARBA00005272"/>
    </source>
</evidence>
<organism evidence="7 8">
    <name type="scientific">Skermania pinensis</name>
    <dbReference type="NCBI Taxonomy" id="39122"/>
    <lineage>
        <taxon>Bacteria</taxon>
        <taxon>Bacillati</taxon>
        <taxon>Actinomycetota</taxon>
        <taxon>Actinomycetes</taxon>
        <taxon>Mycobacteriales</taxon>
        <taxon>Gordoniaceae</taxon>
        <taxon>Skermania</taxon>
    </lineage>
</organism>
<dbReference type="InterPro" id="IPR051169">
    <property type="entry name" value="NADH-Q_oxidoreductase"/>
</dbReference>
<name>A0ABX8SB59_9ACTN</name>
<dbReference type="RefSeq" id="WP_066466918.1">
    <property type="nucleotide sequence ID" value="NZ_CBCRUZ010000020.1"/>
</dbReference>
<dbReference type="PANTHER" id="PTHR42913:SF3">
    <property type="entry name" value="64 KDA MITOCHONDRIAL NADH DEHYDROGENASE (EUROFUNG)"/>
    <property type="match status" value="1"/>
</dbReference>
<dbReference type="SUPFAM" id="SSF51905">
    <property type="entry name" value="FAD/NAD(P)-binding domain"/>
    <property type="match status" value="1"/>
</dbReference>
<evidence type="ECO:0000256" key="3">
    <source>
        <dbReference type="ARBA" id="ARBA00022630"/>
    </source>
</evidence>
<comment type="similarity">
    <text evidence="2">Belongs to the NADH dehydrogenase family.</text>
</comment>
<evidence type="ECO:0000256" key="4">
    <source>
        <dbReference type="ARBA" id="ARBA00022827"/>
    </source>
</evidence>
<reference evidence="7" key="1">
    <citation type="submission" date="2021-07" db="EMBL/GenBank/DDBJ databases">
        <title>Candidatus Kaistella beijingensis sp. nov. isolated from a municipal wastewater treatment plant is involved in sludge foaming.</title>
        <authorList>
            <person name="Song Y."/>
            <person name="Liu S.-J."/>
        </authorList>
    </citation>
    <scope>NUCLEOTIDE SEQUENCE</scope>
    <source>
        <strain evidence="7">DSM 43998</strain>
    </source>
</reference>
<dbReference type="PRINTS" id="PR00368">
    <property type="entry name" value="FADPNR"/>
</dbReference>
<sequence>MTDPTPAQVVVLGGGYAGVMAANRLRRDADLDITLVNPRPQFVERIRLHQQVAGTGEAAQPLDDLLGDGIELVCDAATRIDGPARQVQLAGGRTLDYDYLIYAIGSRGGAGEIPGAAEFAWRLDELEPAQQLRARLDELPATAPVTVVGAGLTGIEVAAEFAETGRPVTLVGDTLAPSVAEPARRSIARTLAALGVTVITGTRAAAVRADHVQLADGREPASDVTIWTAGFTVPGLADAGGLATDPVGRLLTDETLTSVTDPRIVAAGDAAAPSGRPLRMSCQSALPLGAQAAATILSRLAGTEPMAVDQAFAGQCISVGRRRGVIQLTRRDDTPRRVHLGGRTGALVKEQICRSTVRFLRWEQRRPGSYHWLRGGRHG</sequence>
<evidence type="ECO:0000256" key="1">
    <source>
        <dbReference type="ARBA" id="ARBA00001974"/>
    </source>
</evidence>
<comment type="cofactor">
    <cofactor evidence="1">
        <name>FAD</name>
        <dbReference type="ChEBI" id="CHEBI:57692"/>
    </cofactor>
</comment>
<evidence type="ECO:0000313" key="7">
    <source>
        <dbReference type="EMBL" id="QXQ14222.1"/>
    </source>
</evidence>
<feature type="domain" description="FAD/NAD(P)-binding" evidence="6">
    <location>
        <begin position="8"/>
        <end position="277"/>
    </location>
</feature>
<keyword evidence="3" id="KW-0285">Flavoprotein</keyword>